<feature type="compositionally biased region" description="Low complexity" evidence="4">
    <location>
        <begin position="20"/>
        <end position="32"/>
    </location>
</feature>
<dbReference type="Proteomes" id="UP000632289">
    <property type="component" value="Unassembled WGS sequence"/>
</dbReference>
<dbReference type="EMBL" id="JACXYU010000001">
    <property type="protein sequence ID" value="MBD3930810.1"/>
    <property type="molecule type" value="Genomic_DNA"/>
</dbReference>
<reference evidence="5" key="1">
    <citation type="submission" date="2020-09" db="EMBL/GenBank/DDBJ databases">
        <title>Secondary metabolite and genome analysis of marine Streptomyces chumphonensis KK1-2T.</title>
        <authorList>
            <person name="Phongsopitanun W."/>
            <person name="Kanchanasin P."/>
            <person name="Pittayakhajonwut P."/>
            <person name="Suwanborirux K."/>
            <person name="Tanasupawat S."/>
        </authorList>
    </citation>
    <scope>NUCLEOTIDE SEQUENCE</scope>
    <source>
        <strain evidence="5">KK1-2</strain>
    </source>
</reference>
<evidence type="ECO:0000256" key="3">
    <source>
        <dbReference type="ARBA" id="ARBA00022729"/>
    </source>
</evidence>
<dbReference type="InterPro" id="IPR050490">
    <property type="entry name" value="Bact_solute-bd_prot1"/>
</dbReference>
<evidence type="ECO:0000313" key="6">
    <source>
        <dbReference type="Proteomes" id="UP000632289"/>
    </source>
</evidence>
<protein>
    <submittedName>
        <fullName evidence="5">ABC transporter substrate-binding protein</fullName>
    </submittedName>
</protein>
<name>A0A927IBF1_9ACTN</name>
<keyword evidence="6" id="KW-1185">Reference proteome</keyword>
<dbReference type="CDD" id="cd14750">
    <property type="entry name" value="PBP2_TMBP"/>
    <property type="match status" value="1"/>
</dbReference>
<accession>A0A927IBF1</accession>
<dbReference type="RefSeq" id="WP_191208039.1">
    <property type="nucleotide sequence ID" value="NZ_BAABKL010000039.1"/>
</dbReference>
<dbReference type="InterPro" id="IPR006059">
    <property type="entry name" value="SBP"/>
</dbReference>
<dbReference type="PANTHER" id="PTHR43649">
    <property type="entry name" value="ARABINOSE-BINDING PROTEIN-RELATED"/>
    <property type="match status" value="1"/>
</dbReference>
<organism evidence="5 6">
    <name type="scientific">Streptomyces chumphonensis</name>
    <dbReference type="NCBI Taxonomy" id="1214925"/>
    <lineage>
        <taxon>Bacteria</taxon>
        <taxon>Bacillati</taxon>
        <taxon>Actinomycetota</taxon>
        <taxon>Actinomycetes</taxon>
        <taxon>Kitasatosporales</taxon>
        <taxon>Streptomycetaceae</taxon>
        <taxon>Streptomyces</taxon>
    </lineage>
</organism>
<gene>
    <name evidence="5" type="ORF">IF129_04415</name>
</gene>
<dbReference type="SUPFAM" id="SSF53850">
    <property type="entry name" value="Periplasmic binding protein-like II"/>
    <property type="match status" value="1"/>
</dbReference>
<keyword evidence="2" id="KW-0813">Transport</keyword>
<comment type="similarity">
    <text evidence="1">Belongs to the bacterial solute-binding protein 1 family.</text>
</comment>
<evidence type="ECO:0000256" key="1">
    <source>
        <dbReference type="ARBA" id="ARBA00008520"/>
    </source>
</evidence>
<sequence length="459" mass="50403">MVKAWGATGRARRHPPPNGPAARGRVGARPPGRAGRVGGAALLAAGLLAGCGSEDGGTVLNFYTAPEENLQQVVDRCNEEADGRYRIVYNQLPREADGQREQMVRRLAAEDKGLDILGLDVTWVPEFAEAGWIVEWTGERREQATEGVLPGPLRTVVWQDAVYAAPKNTNVQLLWYDDRVTPEPPRTWEETLATARRLKDEGEPYRLLFTGAQYEGLVVFFNSLVASAGGQLLNEEGTEAVVDEGVVEALRLLKEITTSGVTSPSLTNMQEDQVRLAFQAGQGAFEFNWPFVYASYAAEKPQEVEHFRWARYPSFAEGEESRVTVGGYNLAVSTYSRHREEAFDATLCLRSARSQKFQALRSGLPPSLESVYEDETPLDPSEPADPETNPTMDMAYPPKDTIRAALEDAAVRPLTPVYQNLSIVTAKILSPPSAIDPEETADTLREELDAALKSQGVLP</sequence>
<evidence type="ECO:0000256" key="2">
    <source>
        <dbReference type="ARBA" id="ARBA00022448"/>
    </source>
</evidence>
<dbReference type="Pfam" id="PF01547">
    <property type="entry name" value="SBP_bac_1"/>
    <property type="match status" value="1"/>
</dbReference>
<comment type="caution">
    <text evidence="5">The sequence shown here is derived from an EMBL/GenBank/DDBJ whole genome shotgun (WGS) entry which is preliminary data.</text>
</comment>
<keyword evidence="3" id="KW-0732">Signal</keyword>
<feature type="region of interest" description="Disordered" evidence="4">
    <location>
        <begin position="1"/>
        <end position="32"/>
    </location>
</feature>
<feature type="compositionally biased region" description="Acidic residues" evidence="4">
    <location>
        <begin position="371"/>
        <end position="385"/>
    </location>
</feature>
<proteinExistence type="inferred from homology"/>
<evidence type="ECO:0000256" key="4">
    <source>
        <dbReference type="SAM" id="MobiDB-lite"/>
    </source>
</evidence>
<evidence type="ECO:0000313" key="5">
    <source>
        <dbReference type="EMBL" id="MBD3930810.1"/>
    </source>
</evidence>
<dbReference type="Gene3D" id="3.40.190.10">
    <property type="entry name" value="Periplasmic binding protein-like II"/>
    <property type="match status" value="2"/>
</dbReference>
<dbReference type="AlphaFoldDB" id="A0A927IBF1"/>
<feature type="region of interest" description="Disordered" evidence="4">
    <location>
        <begin position="366"/>
        <end position="392"/>
    </location>
</feature>
<dbReference type="PANTHER" id="PTHR43649:SF34">
    <property type="entry name" value="ABC TRANSPORTER PERIPLASMIC-BINDING PROTEIN YCJN-RELATED"/>
    <property type="match status" value="1"/>
</dbReference>